<dbReference type="PANTHER" id="PTHR48475">
    <property type="entry name" value="RIBONUCLEASE H"/>
    <property type="match status" value="1"/>
</dbReference>
<dbReference type="PROSITE" id="PS50879">
    <property type="entry name" value="RNASE_H_1"/>
    <property type="match status" value="1"/>
</dbReference>
<dbReference type="PANTHER" id="PTHR48475:SF1">
    <property type="entry name" value="RNASE H TYPE-1 DOMAIN-CONTAINING PROTEIN"/>
    <property type="match status" value="1"/>
</dbReference>
<evidence type="ECO:0000313" key="4">
    <source>
        <dbReference type="Proteomes" id="UP000188268"/>
    </source>
</evidence>
<keyword evidence="4" id="KW-1185">Reference proteome</keyword>
<dbReference type="Gene3D" id="3.30.420.10">
    <property type="entry name" value="Ribonuclease H-like superfamily/Ribonuclease H"/>
    <property type="match status" value="1"/>
</dbReference>
<dbReference type="OrthoDB" id="1432831at2759"/>
<feature type="compositionally biased region" description="Basic and acidic residues" evidence="1">
    <location>
        <begin position="674"/>
        <end position="701"/>
    </location>
</feature>
<dbReference type="GO" id="GO:0004523">
    <property type="term" value="F:RNA-DNA hybrid ribonuclease activity"/>
    <property type="evidence" value="ECO:0007669"/>
    <property type="project" value="InterPro"/>
</dbReference>
<accession>A0A1R3J3V7</accession>
<feature type="region of interest" description="Disordered" evidence="1">
    <location>
        <begin position="199"/>
        <end position="220"/>
    </location>
</feature>
<organism evidence="3 4">
    <name type="scientific">Corchorus capsularis</name>
    <name type="common">Jute</name>
    <dbReference type="NCBI Taxonomy" id="210143"/>
    <lineage>
        <taxon>Eukaryota</taxon>
        <taxon>Viridiplantae</taxon>
        <taxon>Streptophyta</taxon>
        <taxon>Embryophyta</taxon>
        <taxon>Tracheophyta</taxon>
        <taxon>Spermatophyta</taxon>
        <taxon>Magnoliopsida</taxon>
        <taxon>eudicotyledons</taxon>
        <taxon>Gunneridae</taxon>
        <taxon>Pentapetalae</taxon>
        <taxon>rosids</taxon>
        <taxon>malvids</taxon>
        <taxon>Malvales</taxon>
        <taxon>Malvaceae</taxon>
        <taxon>Grewioideae</taxon>
        <taxon>Apeibeae</taxon>
        <taxon>Corchorus</taxon>
    </lineage>
</organism>
<dbReference type="Gene3D" id="2.40.70.10">
    <property type="entry name" value="Acid Proteases"/>
    <property type="match status" value="1"/>
</dbReference>
<feature type="domain" description="RNase H type-1" evidence="2">
    <location>
        <begin position="1602"/>
        <end position="1734"/>
    </location>
</feature>
<dbReference type="Pfam" id="PF13456">
    <property type="entry name" value="RVT_3"/>
    <property type="match status" value="1"/>
</dbReference>
<dbReference type="Gramene" id="OMO89508">
    <property type="protein sequence ID" value="OMO89508"/>
    <property type="gene ID" value="CCACVL1_07785"/>
</dbReference>
<dbReference type="CDD" id="cd09279">
    <property type="entry name" value="RNase_HI_like"/>
    <property type="match status" value="1"/>
</dbReference>
<dbReference type="EMBL" id="AWWV01008673">
    <property type="protein sequence ID" value="OMO89508.1"/>
    <property type="molecule type" value="Genomic_DNA"/>
</dbReference>
<dbReference type="CDD" id="cd01647">
    <property type="entry name" value="RT_LTR"/>
    <property type="match status" value="1"/>
</dbReference>
<evidence type="ECO:0000256" key="1">
    <source>
        <dbReference type="SAM" id="MobiDB-lite"/>
    </source>
</evidence>
<dbReference type="InterPro" id="IPR021109">
    <property type="entry name" value="Peptidase_aspartic_dom_sf"/>
</dbReference>
<feature type="region of interest" description="Disordered" evidence="1">
    <location>
        <begin position="1"/>
        <end position="41"/>
    </location>
</feature>
<dbReference type="GO" id="GO:0003676">
    <property type="term" value="F:nucleic acid binding"/>
    <property type="evidence" value="ECO:0007669"/>
    <property type="project" value="InterPro"/>
</dbReference>
<dbReference type="InterPro" id="IPR041588">
    <property type="entry name" value="Integrase_H2C2"/>
</dbReference>
<feature type="region of interest" description="Disordered" evidence="1">
    <location>
        <begin position="878"/>
        <end position="906"/>
    </location>
</feature>
<dbReference type="Gene3D" id="1.10.340.70">
    <property type="match status" value="1"/>
</dbReference>
<sequence length="1879" mass="213869">MAEKETNGKRSQDPSNHDLDLLQGQGTNGKNDEADPLLVQPTPYHTSRELWRAIRALTLAIEKMDDNADRVAIELAQAKAESQELPAPPLHHGVNNEIPMNDVNNAINNGVDNQNLPPMRNGDFKNDLGAENAPPRQINPILPPDEVIVDNLGEMNQVEERNVAYVPPHARVNGANNNGANNNGANNYGANIHVVQNRNGAKNGNGAHHQAAHHHASPPPQVPIAPYQEAMPYQINRDQIVEMIQDIVGPGSRRMGRPTFQAPYPEEYDRLYPFPRGYKIPEFNPSFSGLFGEHSTLEHIARFTIQCGEASSGFHKLRLFLHCITGNAFTWYINLPPNSVRTWEEMERVFHTQFYRTEPEVSVGDLSRLYQRKGESAEDYLARFKKLRNRCHTPLLEAEFVHLAHNGLDLELRKKFEGVDFRDLYEMSTKVARYETLLREEAERRSSSYGTYYQEPNYELGVAEVVKVDHMIKLPLGHVIPPQEEIKDKKYCKYHDSWTHSTNDCTVFQNVVQEKIERGFLKFPEAPKKEMQVDKDPYPASIHMVSINFPKDGRLTKEENAKGVAIEKDGENATTKVADAVTEHADANAPKSKNGAKYLITKVKRYGYVDPEPKPLGFQSTKPLSPKSRALRLQNPRKKVEYPPPIHPMEHLVRPKSSQSNSALRRKLYTPTSHHQDQEAAPTERKAQRLSKPREVEEEVALRKEHTIQNLRPRMVRPTPKAKNGTWQKVQHPKFPSQPIKRNRNTWRRRGLRRRAKERKEMEKAPMEVDESCTNEDITKQEMPHFITSATTIEELVSNCYKPWKAKALIKNAKLDEKALLLNWKEAELDARASALTEVALGHDIPDINYLAREGKIDMETILFYRKLVILAVREPENNTMPNNDGARDDGSNDDEDNGHAPESDLEKRLSDYFARSSLENLELEVESWAPFEVTTIMTIDDIVKKGVEYWKAEILLETAYLKERHANIKKKEVEHLEEAKNLSDERSKIEKNVAHVLQLITRKWEDDLDILLVDLSSFGDVMEDGENLATPKDGTLEANLAKEANLNNEDNTTNENDTMQAEEFNEKSENSIVFGQFTVDLLCKVLILPCTFAAKTQEKVDLNKPLLLGNDNDTIQLPQKEEVAHSGGNIDGAKAIVFTKPEEQATFHIKPLYIKAHVDGIPMNRVLDDNGATVNLLPHSSLRKLGKCTADLIKSNVTVSDFSGAIKETMGILPTQLTISSKTSLSAFFVVDSTSTYNALLGRDWIHSNWCVPSSLHQMFMFWNGAEVEVVQADTKPFKVESHAVDVRFYDGSTRPVRFMGQDKYGRPVPILSTHEIEKETLKEAMENLVRPNAIIPYRSLPKDLAAPVANATYQNQNKNQNEITMDELDHAPMKLDDLKAEVQDPLLEIDLGTDGKHRPVYISQLLAEEDKPRFIALLKEYKDCFAWDYDEMPGLSRELVEHRLSIIDEHRPYQQPPRRIANDVILKVKEEVERLLKAGFIRTARYVEWISNIVPVVKKNGKIRVCVDFRNLNSATPKDEYPMPIADLLVDGAAQHRMLSFMDRHSGYNQIYIAGEDIHKTAFSMSWLLKGQAIADFLADHPCIDLGEEFEDAAKVMEIALAPWILEFDGSSTTDSAGASIIISSPQDACTMMAFHLDFDCTNNQAEYEALIIGLEMLREMKATFIHIKGDSLLVINQLTEEYKCTSPSLLPYYAMAIQLMDEFDDVSIEHVPRHQNDGANVAAQLASGITFQDKIWKKVVHVERRSMPSELIRENVFEVCNIDHHHTDWREPFIQYLNNPSIKVDRRTRTLAVHYTLLADELYRRGEDGVYLRCLDKEEARKVLKDVHQGLCGAHQAGRKMRWLIRRHGFYWPSVLKVRIEFAKGCEECQKYGPVF</sequence>
<dbReference type="SUPFAM" id="SSF56672">
    <property type="entry name" value="DNA/RNA polymerases"/>
    <property type="match status" value="1"/>
</dbReference>
<protein>
    <submittedName>
        <fullName evidence="3">Retrotransposon gag protein</fullName>
    </submittedName>
</protein>
<dbReference type="STRING" id="210143.A0A1R3J3V7"/>
<dbReference type="InterPro" id="IPR036397">
    <property type="entry name" value="RNaseH_sf"/>
</dbReference>
<reference evidence="3 4" key="1">
    <citation type="submission" date="2013-09" db="EMBL/GenBank/DDBJ databases">
        <title>Corchorus capsularis genome sequencing.</title>
        <authorList>
            <person name="Alam M."/>
            <person name="Haque M.S."/>
            <person name="Islam M.S."/>
            <person name="Emdad E.M."/>
            <person name="Islam M.M."/>
            <person name="Ahmed B."/>
            <person name="Halim A."/>
            <person name="Hossen Q.M.M."/>
            <person name="Hossain M.Z."/>
            <person name="Ahmed R."/>
            <person name="Khan M.M."/>
            <person name="Islam R."/>
            <person name="Rashid M.M."/>
            <person name="Khan S.A."/>
            <person name="Rahman M.S."/>
            <person name="Alam M."/>
        </authorList>
    </citation>
    <scope>NUCLEOTIDE SEQUENCE [LARGE SCALE GENOMIC DNA]</scope>
    <source>
        <strain evidence="4">cv. CVL-1</strain>
        <tissue evidence="3">Whole seedling</tissue>
    </source>
</reference>
<name>A0A1R3J3V7_COCAP</name>
<comment type="caution">
    <text evidence="3">The sequence shown here is derived from an EMBL/GenBank/DDBJ whole genome shotgun (WGS) entry which is preliminary data.</text>
</comment>
<feature type="compositionally biased region" description="Basic and acidic residues" evidence="1">
    <location>
        <begin position="758"/>
        <end position="767"/>
    </location>
</feature>
<feature type="region of interest" description="Disordered" evidence="1">
    <location>
        <begin position="612"/>
        <end position="701"/>
    </location>
</feature>
<dbReference type="Pfam" id="PF17921">
    <property type="entry name" value="Integrase_H2C2"/>
    <property type="match status" value="1"/>
</dbReference>
<dbReference type="Pfam" id="PF03732">
    <property type="entry name" value="Retrotrans_gag"/>
    <property type="match status" value="1"/>
</dbReference>
<gene>
    <name evidence="3" type="ORF">CCACVL1_07785</name>
</gene>
<feature type="compositionally biased region" description="Basic residues" evidence="1">
    <location>
        <begin position="741"/>
        <end position="757"/>
    </location>
</feature>
<dbReference type="CDD" id="cd00303">
    <property type="entry name" value="retropepsin_like"/>
    <property type="match status" value="1"/>
</dbReference>
<dbReference type="SUPFAM" id="SSF50630">
    <property type="entry name" value="Acid proteases"/>
    <property type="match status" value="1"/>
</dbReference>
<feature type="region of interest" description="Disordered" evidence="1">
    <location>
        <begin position="716"/>
        <end position="773"/>
    </location>
</feature>
<dbReference type="InterPro" id="IPR002156">
    <property type="entry name" value="RNaseH_domain"/>
</dbReference>
<dbReference type="Gene3D" id="3.10.10.10">
    <property type="entry name" value="HIV Type 1 Reverse Transcriptase, subunit A, domain 1"/>
    <property type="match status" value="1"/>
</dbReference>
<dbReference type="InterPro" id="IPR043502">
    <property type="entry name" value="DNA/RNA_pol_sf"/>
</dbReference>
<dbReference type="Gene3D" id="3.30.70.270">
    <property type="match status" value="1"/>
</dbReference>
<evidence type="ECO:0000313" key="3">
    <source>
        <dbReference type="EMBL" id="OMO89508.1"/>
    </source>
</evidence>
<feature type="compositionally biased region" description="Low complexity" evidence="1">
    <location>
        <begin position="199"/>
        <end position="209"/>
    </location>
</feature>
<dbReference type="InterPro" id="IPR005162">
    <property type="entry name" value="Retrotrans_gag_dom"/>
</dbReference>
<dbReference type="InterPro" id="IPR043128">
    <property type="entry name" value="Rev_trsase/Diguanyl_cyclase"/>
</dbReference>
<feature type="compositionally biased region" description="Basic and acidic residues" evidence="1">
    <location>
        <begin position="1"/>
        <end position="20"/>
    </location>
</feature>
<dbReference type="Proteomes" id="UP000188268">
    <property type="component" value="Unassembled WGS sequence"/>
</dbReference>
<proteinExistence type="predicted"/>
<evidence type="ECO:0000259" key="2">
    <source>
        <dbReference type="PROSITE" id="PS50879"/>
    </source>
</evidence>